<sequence length="1049" mass="117578">GEAANQIKRGAKGAGSLGAADSADEQRPITSQLAVPSVSSLKSSSSSAQELSQAKFLKFYRIRILKILKAFHEFPHIVRGTEAVASSSTGTSSEEEARKMVELVERTAVADGDSDLEVETEVPSLESLVGWEVLKHLKPKEKKRQEVINGKTHVRNLKILYKIFYRPMIMQRVASPELIKLLFGNLDELLQVHSEMNSKMRAAVENWQRFGVGNGGGGLYGDIGELIVNLFDGAIGEKLMHNTALFCRNQQHALDTLRQRYGKAKDDPFSQFLSEAENNPLCRKLQLKDMIPVEMQRLVKYPLLLETIAKYTREGSEELQHLLHGIERAKRILSVVNSDKRNAENEKRIEELQQRLDFTGCEKSFFQRFDFRAHKLIYDGHLQWRQARGKTLDLHVVLLEHLLVFLTKLGSDSGSASTPQKLQLKIHEAGCIPIMRLSAVEVEEKPGDKRSFNLLYKSDLRVFELVAQTATERKTWFRLIENQVSVTRSSPIPTDFDNILDGILTSGVQQQQNRATPPPLLAQRANVVDSGLQHQVAKVEHVHNEIVIQQPKIMENAQPIMSVADRLRKNDKIIISALAEKHQILSEILLEEGDKSTTNPKELERITELMTGLAVAELKQRNSKELAMSAIVHGNRLLDCINQGMNTVNKTEEKVDETERNLPSVPCYRLTAIAAPLMNHLKALLQVIQDQSTEIQRLKETEQNTSRKTASEETLVKSDGCGGQSPQQFVASPQQQPPQFVADPSNNQDPSYGQFVADPSAGQQFVPYNPPSDNGYNNQGVQPNNDAQQPDTAGSPQQNLDTPNNYQPNTNPNRPTENANKEDTQPINSEDIFEVRLEIYISDHPNKDPKTDKSPPKVNLNSFNFNNNDKNPPPSIPEGEDVNANFVNFGGGSSGSSIPFPMAGNDGLLKGVVAQLLLGNAGNMPPSSNQQEPSQNIPQQLQNQLGQQTPVQQEVPQQQQQQQLSQQPQFQQPQQIQPQMYQPQQQMPQRQPQQVPQQQVPQQYNPEQSSLQQQPHVDPQQYQPQMAQPYSFQQPPQVQQEVPHQQSAQ</sequence>
<feature type="compositionally biased region" description="Low complexity" evidence="6">
    <location>
        <begin position="1012"/>
        <end position="1049"/>
    </location>
</feature>
<dbReference type="Gene3D" id="2.30.29.30">
    <property type="entry name" value="Pleckstrin-homology domain (PH domain)/Phosphotyrosine-binding domain (PTB)"/>
    <property type="match status" value="1"/>
</dbReference>
<feature type="compositionally biased region" description="Polar residues" evidence="6">
    <location>
        <begin position="925"/>
        <end position="934"/>
    </location>
</feature>
<evidence type="ECO:0000259" key="8">
    <source>
        <dbReference type="PROSITE" id="PS50010"/>
    </source>
</evidence>
<feature type="compositionally biased region" description="Polar residues" evidence="6">
    <location>
        <begin position="724"/>
        <end position="751"/>
    </location>
</feature>
<dbReference type="InterPro" id="IPR011993">
    <property type="entry name" value="PH-like_dom_sf"/>
</dbReference>
<evidence type="ECO:0000313" key="9">
    <source>
        <dbReference type="Proteomes" id="UP000887561"/>
    </source>
</evidence>
<feature type="domain" description="DH" evidence="8">
    <location>
        <begin position="138"/>
        <end position="339"/>
    </location>
</feature>
<dbReference type="AlphaFoldDB" id="A0A915LUV0"/>
<feature type="compositionally biased region" description="Low complexity" evidence="6">
    <location>
        <begin position="935"/>
        <end position="1003"/>
    </location>
</feature>
<feature type="region of interest" description="Disordered" evidence="6">
    <location>
        <begin position="920"/>
        <end position="1049"/>
    </location>
</feature>
<evidence type="ECO:0000256" key="4">
    <source>
        <dbReference type="ARBA" id="ARBA00023054"/>
    </source>
</evidence>
<feature type="coiled-coil region" evidence="5">
    <location>
        <begin position="326"/>
        <end position="362"/>
    </location>
</feature>
<accession>A0A915LUV0</accession>
<dbReference type="GO" id="GO:0005085">
    <property type="term" value="F:guanyl-nucleotide exchange factor activity"/>
    <property type="evidence" value="ECO:0007669"/>
    <property type="project" value="InterPro"/>
</dbReference>
<proteinExistence type="predicted"/>
<dbReference type="SUPFAM" id="SSF50729">
    <property type="entry name" value="PH domain-like"/>
    <property type="match status" value="1"/>
</dbReference>
<dbReference type="Gene3D" id="1.20.900.10">
    <property type="entry name" value="Dbl homology (DH) domain"/>
    <property type="match status" value="1"/>
</dbReference>
<feature type="compositionally biased region" description="Low complexity" evidence="6">
    <location>
        <begin position="802"/>
        <end position="816"/>
    </location>
</feature>
<evidence type="ECO:0000256" key="5">
    <source>
        <dbReference type="SAM" id="Coils"/>
    </source>
</evidence>
<protein>
    <submittedName>
        <fullName evidence="10">Uncharacterized protein</fullName>
    </submittedName>
</protein>
<dbReference type="PROSITE" id="PS50010">
    <property type="entry name" value="DH_2"/>
    <property type="match status" value="1"/>
</dbReference>
<evidence type="ECO:0000259" key="7">
    <source>
        <dbReference type="PROSITE" id="PS50003"/>
    </source>
</evidence>
<reference evidence="10" key="1">
    <citation type="submission" date="2022-11" db="UniProtKB">
        <authorList>
            <consortium name="WormBaseParasite"/>
        </authorList>
    </citation>
    <scope>IDENTIFICATION</scope>
</reference>
<feature type="compositionally biased region" description="Basic and acidic residues" evidence="6">
    <location>
        <begin position="844"/>
        <end position="855"/>
    </location>
</feature>
<dbReference type="InterPro" id="IPR035899">
    <property type="entry name" value="DBL_dom_sf"/>
</dbReference>
<organism evidence="9 10">
    <name type="scientific">Meloidogyne javanica</name>
    <name type="common">Root-knot nematode worm</name>
    <dbReference type="NCBI Taxonomy" id="6303"/>
    <lineage>
        <taxon>Eukaryota</taxon>
        <taxon>Metazoa</taxon>
        <taxon>Ecdysozoa</taxon>
        <taxon>Nematoda</taxon>
        <taxon>Chromadorea</taxon>
        <taxon>Rhabditida</taxon>
        <taxon>Tylenchina</taxon>
        <taxon>Tylenchomorpha</taxon>
        <taxon>Tylenchoidea</taxon>
        <taxon>Meloidogynidae</taxon>
        <taxon>Meloidogyninae</taxon>
        <taxon>Meloidogyne</taxon>
        <taxon>Meloidogyne incognita group</taxon>
    </lineage>
</organism>
<dbReference type="PROSITE" id="PS50003">
    <property type="entry name" value="PH_DOMAIN"/>
    <property type="match status" value="1"/>
</dbReference>
<dbReference type="Pfam" id="PF17838">
    <property type="entry name" value="PH_16"/>
    <property type="match status" value="1"/>
</dbReference>
<feature type="compositionally biased region" description="Polar residues" evidence="6">
    <location>
        <begin position="771"/>
        <end position="801"/>
    </location>
</feature>
<evidence type="ECO:0000256" key="3">
    <source>
        <dbReference type="ARBA" id="ARBA00022553"/>
    </source>
</evidence>
<feature type="domain" description="PH" evidence="7">
    <location>
        <begin position="375"/>
        <end position="485"/>
    </location>
</feature>
<keyword evidence="9" id="KW-1185">Reference proteome</keyword>
<feature type="region of interest" description="Disordered" evidence="6">
    <location>
        <begin position="699"/>
        <end position="828"/>
    </location>
</feature>
<evidence type="ECO:0000256" key="2">
    <source>
        <dbReference type="ARBA" id="ARBA00022490"/>
    </source>
</evidence>
<dbReference type="SMART" id="SM00325">
    <property type="entry name" value="RhoGEF"/>
    <property type="match status" value="1"/>
</dbReference>
<dbReference type="SUPFAM" id="SSF48065">
    <property type="entry name" value="DBL homology domain (DH-domain)"/>
    <property type="match status" value="1"/>
</dbReference>
<dbReference type="SMART" id="SM00233">
    <property type="entry name" value="PH"/>
    <property type="match status" value="1"/>
</dbReference>
<dbReference type="PANTHER" id="PTHR45872:SF2">
    <property type="entry name" value="RHO GUANINE NUCLEOTIDE EXCHANGE FACTOR 2, ISOFORM D"/>
    <property type="match status" value="1"/>
</dbReference>
<dbReference type="CDD" id="cd00160">
    <property type="entry name" value="RhoGEF"/>
    <property type="match status" value="1"/>
</dbReference>
<dbReference type="GO" id="GO:0001664">
    <property type="term" value="F:G protein-coupled receptor binding"/>
    <property type="evidence" value="ECO:0007669"/>
    <property type="project" value="TreeGrafter"/>
</dbReference>
<evidence type="ECO:0000256" key="6">
    <source>
        <dbReference type="SAM" id="MobiDB-lite"/>
    </source>
</evidence>
<keyword evidence="3" id="KW-0597">Phosphoprotein</keyword>
<dbReference type="GO" id="GO:0007186">
    <property type="term" value="P:G protein-coupled receptor signaling pathway"/>
    <property type="evidence" value="ECO:0007669"/>
    <property type="project" value="TreeGrafter"/>
</dbReference>
<dbReference type="InterPro" id="IPR001849">
    <property type="entry name" value="PH_domain"/>
</dbReference>
<dbReference type="GO" id="GO:0005737">
    <property type="term" value="C:cytoplasm"/>
    <property type="evidence" value="ECO:0007669"/>
    <property type="project" value="UniProtKB-SubCell"/>
</dbReference>
<keyword evidence="2" id="KW-0963">Cytoplasm</keyword>
<dbReference type="WBParaSite" id="scaffold1725_cov268.g3524">
    <property type="protein sequence ID" value="scaffold1725_cov268.g3524"/>
    <property type="gene ID" value="scaffold1725_cov268.g3524"/>
</dbReference>
<dbReference type="Proteomes" id="UP000887561">
    <property type="component" value="Unplaced"/>
</dbReference>
<evidence type="ECO:0000313" key="10">
    <source>
        <dbReference type="WBParaSite" id="scaffold1725_cov268.g3524"/>
    </source>
</evidence>
<feature type="region of interest" description="Disordered" evidence="6">
    <location>
        <begin position="843"/>
        <end position="882"/>
    </location>
</feature>
<feature type="compositionally biased region" description="Low complexity" evidence="6">
    <location>
        <begin position="856"/>
        <end position="870"/>
    </location>
</feature>
<name>A0A915LUV0_MELJA</name>
<evidence type="ECO:0000256" key="1">
    <source>
        <dbReference type="ARBA" id="ARBA00004496"/>
    </source>
</evidence>
<dbReference type="PANTHER" id="PTHR45872">
    <property type="entry name" value="RHO GUANINE NUCLEOTIDE EXCHANGE FACTOR 2, ISOFORM D"/>
    <property type="match status" value="1"/>
</dbReference>
<keyword evidence="4 5" id="KW-0175">Coiled coil</keyword>
<dbReference type="InterPro" id="IPR041020">
    <property type="entry name" value="PH_16"/>
</dbReference>
<feature type="region of interest" description="Disordered" evidence="6">
    <location>
        <begin position="1"/>
        <end position="30"/>
    </location>
</feature>
<dbReference type="InterPro" id="IPR000219">
    <property type="entry name" value="DH_dom"/>
</dbReference>
<comment type="subcellular location">
    <subcellularLocation>
        <location evidence="1">Cytoplasm</location>
    </subcellularLocation>
</comment>
<dbReference type="Pfam" id="PF00621">
    <property type="entry name" value="RhoGEF"/>
    <property type="match status" value="1"/>
</dbReference>